<accession>A0A9D4JMZ0</accession>
<dbReference type="Pfam" id="PF00244">
    <property type="entry name" value="14-3-3"/>
    <property type="match status" value="1"/>
</dbReference>
<organism evidence="4 5">
    <name type="scientific">Dreissena polymorpha</name>
    <name type="common">Zebra mussel</name>
    <name type="synonym">Mytilus polymorpha</name>
    <dbReference type="NCBI Taxonomy" id="45954"/>
    <lineage>
        <taxon>Eukaryota</taxon>
        <taxon>Metazoa</taxon>
        <taxon>Spiralia</taxon>
        <taxon>Lophotrochozoa</taxon>
        <taxon>Mollusca</taxon>
        <taxon>Bivalvia</taxon>
        <taxon>Autobranchia</taxon>
        <taxon>Heteroconchia</taxon>
        <taxon>Euheterodonta</taxon>
        <taxon>Imparidentia</taxon>
        <taxon>Neoheterodontei</taxon>
        <taxon>Myida</taxon>
        <taxon>Dreissenoidea</taxon>
        <taxon>Dreissenidae</taxon>
        <taxon>Dreissena</taxon>
    </lineage>
</organism>
<evidence type="ECO:0000259" key="3">
    <source>
        <dbReference type="SMART" id="SM00101"/>
    </source>
</evidence>
<sequence length="247" mass="28268">MASRDLTKAKAKWCEHAERYDDMVKEMTSLISLSSKDEPLDEEERNLLSVAYKNVVGSRRSSWRVLNAKLGEDLKDRQKVVCETMKRRVETELQTLCGDILKLLNENLIPNPENVAAKIFFLKMKGDYHRYMVEICSETAPHRAALIKNAENAYQEALDIANDKLPPTSPIRLGLALNYSVFFYEIKASPTEACDLAKKSFDEAIEGLEGVPEDVYKDSTLIMQLLRDNLTLWKSELEDDEEEQEDN</sequence>
<dbReference type="EMBL" id="JAIWYP010000005">
    <property type="protein sequence ID" value="KAH3818151.1"/>
    <property type="molecule type" value="Genomic_DNA"/>
</dbReference>
<dbReference type="OrthoDB" id="10260625at2759"/>
<reference evidence="4" key="1">
    <citation type="journal article" date="2019" name="bioRxiv">
        <title>The Genome of the Zebra Mussel, Dreissena polymorpha: A Resource for Invasive Species Research.</title>
        <authorList>
            <person name="McCartney M.A."/>
            <person name="Auch B."/>
            <person name="Kono T."/>
            <person name="Mallez S."/>
            <person name="Zhang Y."/>
            <person name="Obille A."/>
            <person name="Becker A."/>
            <person name="Abrahante J.E."/>
            <person name="Garbe J."/>
            <person name="Badalamenti J.P."/>
            <person name="Herman A."/>
            <person name="Mangelson H."/>
            <person name="Liachko I."/>
            <person name="Sullivan S."/>
            <person name="Sone E.D."/>
            <person name="Koren S."/>
            <person name="Silverstein K.A.T."/>
            <person name="Beckman K.B."/>
            <person name="Gohl D.M."/>
        </authorList>
    </citation>
    <scope>NUCLEOTIDE SEQUENCE</scope>
    <source>
        <strain evidence="4">Duluth1</strain>
        <tissue evidence="4">Whole animal</tissue>
    </source>
</reference>
<proteinExistence type="inferred from homology"/>
<gene>
    <name evidence="4" type="ORF">DPMN_119747</name>
</gene>
<evidence type="ECO:0000256" key="1">
    <source>
        <dbReference type="ARBA" id="ARBA00006141"/>
    </source>
</evidence>
<dbReference type="PROSITE" id="PS00796">
    <property type="entry name" value="1433_1"/>
    <property type="match status" value="1"/>
</dbReference>
<dbReference type="CDD" id="cd08774">
    <property type="entry name" value="14-3-3"/>
    <property type="match status" value="1"/>
</dbReference>
<dbReference type="SUPFAM" id="SSF48445">
    <property type="entry name" value="14-3-3 protein"/>
    <property type="match status" value="1"/>
</dbReference>
<dbReference type="PIRSF" id="PIRSF000868">
    <property type="entry name" value="14-3-3"/>
    <property type="match status" value="1"/>
</dbReference>
<dbReference type="PRINTS" id="PR00305">
    <property type="entry name" value="1433ZETA"/>
</dbReference>
<dbReference type="InterPro" id="IPR023409">
    <property type="entry name" value="14-3-3_CS"/>
</dbReference>
<dbReference type="SMART" id="SM00101">
    <property type="entry name" value="14_3_3"/>
    <property type="match status" value="1"/>
</dbReference>
<dbReference type="Gene3D" id="1.20.190.20">
    <property type="entry name" value="14-3-3 domain"/>
    <property type="match status" value="1"/>
</dbReference>
<evidence type="ECO:0000313" key="5">
    <source>
        <dbReference type="Proteomes" id="UP000828390"/>
    </source>
</evidence>
<feature type="site" description="Interaction with phosphoserine on interacting protein" evidence="2">
    <location>
        <position position="60"/>
    </location>
</feature>
<protein>
    <recommendedName>
        <fullName evidence="3">14-3-3 domain-containing protein</fullName>
    </recommendedName>
</protein>
<comment type="similarity">
    <text evidence="1">Belongs to the 14-3-3 family.</text>
</comment>
<dbReference type="InterPro" id="IPR000308">
    <property type="entry name" value="14-3-3"/>
</dbReference>
<name>A0A9D4JMZ0_DREPO</name>
<reference evidence="4" key="2">
    <citation type="submission" date="2020-11" db="EMBL/GenBank/DDBJ databases">
        <authorList>
            <person name="McCartney M.A."/>
            <person name="Auch B."/>
            <person name="Kono T."/>
            <person name="Mallez S."/>
            <person name="Becker A."/>
            <person name="Gohl D.M."/>
            <person name="Silverstein K.A.T."/>
            <person name="Koren S."/>
            <person name="Bechman K.B."/>
            <person name="Herman A."/>
            <person name="Abrahante J.E."/>
            <person name="Garbe J."/>
        </authorList>
    </citation>
    <scope>NUCLEOTIDE SEQUENCE</scope>
    <source>
        <strain evidence="4">Duluth1</strain>
        <tissue evidence="4">Whole animal</tissue>
    </source>
</reference>
<evidence type="ECO:0000313" key="4">
    <source>
        <dbReference type="EMBL" id="KAH3818151.1"/>
    </source>
</evidence>
<dbReference type="AlphaFoldDB" id="A0A9D4JMZ0"/>
<feature type="domain" description="14-3-3" evidence="3">
    <location>
        <begin position="4"/>
        <end position="247"/>
    </location>
</feature>
<comment type="caution">
    <text evidence="4">The sequence shown here is derived from an EMBL/GenBank/DDBJ whole genome shotgun (WGS) entry which is preliminary data.</text>
</comment>
<dbReference type="InterPro" id="IPR023410">
    <property type="entry name" value="14-3-3_domain"/>
</dbReference>
<dbReference type="InterPro" id="IPR036815">
    <property type="entry name" value="14-3-3_dom_sf"/>
</dbReference>
<feature type="site" description="Interaction with phosphoserine on interacting protein" evidence="2">
    <location>
        <position position="130"/>
    </location>
</feature>
<dbReference type="PANTHER" id="PTHR18860">
    <property type="entry name" value="14-3-3 PROTEIN"/>
    <property type="match status" value="1"/>
</dbReference>
<evidence type="ECO:0000256" key="2">
    <source>
        <dbReference type="PIRSR" id="PIRSR000868-1"/>
    </source>
</evidence>
<dbReference type="Proteomes" id="UP000828390">
    <property type="component" value="Unassembled WGS sequence"/>
</dbReference>
<keyword evidence="5" id="KW-1185">Reference proteome</keyword>